<dbReference type="InterPro" id="IPR014567">
    <property type="entry name" value="UCP031900"/>
</dbReference>
<dbReference type="Pfam" id="PF13449">
    <property type="entry name" value="Phytase-like"/>
    <property type="match status" value="1"/>
</dbReference>
<gene>
    <name evidence="2" type="ORF">FHR23_000710</name>
</gene>
<sequence length="333" mass="36550">MRILLSILLIVLFVPCYSGEAHRDVFTSRPQLRATPVPLSTADPTLKRTGALTYLGGVHLTDPDPAFGGFSSLYVQADRFTLLSDFGTLLRFRMGADWRPTDVRFSELPGGPGTGWTKIDRDSESMVRDPGTGDFRVGFEQHNAIWRYDAGFEHVRGHAEPAAMRDWPENGGPEAMADLPDGRFVVFSETGNWPHHKGHAAICFAGDPIKAPDQGFRFIYMPPAGGYNPSDALALADGRVLVLNRSFSLRKGFRAKLTLIPAGAIRPGATVRGRELATLAAPLIHDNFEGIALTHESAGTILWIVSDDNQSWFERTLLLKFRIDLPPVKAAAN</sequence>
<dbReference type="AlphaFoldDB" id="A0A840YVY8"/>
<dbReference type="RefSeq" id="WP_184001522.1">
    <property type="nucleotide sequence ID" value="NZ_BAABIF010000004.1"/>
</dbReference>
<dbReference type="Proteomes" id="UP000554342">
    <property type="component" value="Unassembled WGS sequence"/>
</dbReference>
<evidence type="ECO:0000259" key="1">
    <source>
        <dbReference type="Pfam" id="PF13449"/>
    </source>
</evidence>
<evidence type="ECO:0000313" key="3">
    <source>
        <dbReference type="Proteomes" id="UP000554342"/>
    </source>
</evidence>
<keyword evidence="3" id="KW-1185">Reference proteome</keyword>
<proteinExistence type="predicted"/>
<comment type="caution">
    <text evidence="2">The sequence shown here is derived from an EMBL/GenBank/DDBJ whole genome shotgun (WGS) entry which is preliminary data.</text>
</comment>
<dbReference type="InterPro" id="IPR027372">
    <property type="entry name" value="Phytase-like_dom"/>
</dbReference>
<protein>
    <recommendedName>
        <fullName evidence="1">Phytase-like domain-containing protein</fullName>
    </recommendedName>
</protein>
<accession>A0A840YVY8</accession>
<reference evidence="2 3" key="1">
    <citation type="submission" date="2020-08" db="EMBL/GenBank/DDBJ databases">
        <title>Genomic Encyclopedia of Type Strains, Phase IV (KMG-IV): sequencing the most valuable type-strain genomes for metagenomic binning, comparative biology and taxonomic classification.</title>
        <authorList>
            <person name="Goeker M."/>
        </authorList>
    </citation>
    <scope>NUCLEOTIDE SEQUENCE [LARGE SCALE GENOMIC DNA]</scope>
    <source>
        <strain evidence="2 3">DSM 27203</strain>
    </source>
</reference>
<dbReference type="EMBL" id="JACIJI010000001">
    <property type="protein sequence ID" value="MBB5717803.1"/>
    <property type="molecule type" value="Genomic_DNA"/>
</dbReference>
<organism evidence="2 3">
    <name type="scientific">Stakelama sediminis</name>
    <dbReference type="NCBI Taxonomy" id="463200"/>
    <lineage>
        <taxon>Bacteria</taxon>
        <taxon>Pseudomonadati</taxon>
        <taxon>Pseudomonadota</taxon>
        <taxon>Alphaproteobacteria</taxon>
        <taxon>Sphingomonadales</taxon>
        <taxon>Sphingomonadaceae</taxon>
        <taxon>Stakelama</taxon>
    </lineage>
</organism>
<feature type="domain" description="Phytase-like" evidence="1">
    <location>
        <begin position="66"/>
        <end position="309"/>
    </location>
</feature>
<name>A0A840YVY8_9SPHN</name>
<evidence type="ECO:0000313" key="2">
    <source>
        <dbReference type="EMBL" id="MBB5717803.1"/>
    </source>
</evidence>
<dbReference type="PIRSF" id="PIRSF031900">
    <property type="entry name" value="UCP031900"/>
    <property type="match status" value="1"/>
</dbReference>